<dbReference type="PANTHER" id="PTHR46577:SF1">
    <property type="entry name" value="HTH-TYPE TRANSCRIPTIONAL REGULATORY PROTEIN GABR"/>
    <property type="match status" value="1"/>
</dbReference>
<dbReference type="InterPro" id="IPR015424">
    <property type="entry name" value="PyrdxlP-dep_Trfase"/>
</dbReference>
<dbReference type="SMART" id="SM00345">
    <property type="entry name" value="HTH_GNTR"/>
    <property type="match status" value="1"/>
</dbReference>
<dbReference type="GO" id="GO:0003677">
    <property type="term" value="F:DNA binding"/>
    <property type="evidence" value="ECO:0007669"/>
    <property type="project" value="UniProtKB-KW"/>
</dbReference>
<keyword evidence="7" id="KW-0032">Aminotransferase</keyword>
<dbReference type="Gene3D" id="1.10.10.10">
    <property type="entry name" value="Winged helix-like DNA-binding domain superfamily/Winged helix DNA-binding domain"/>
    <property type="match status" value="1"/>
</dbReference>
<dbReference type="AlphaFoldDB" id="A0A7K1U819"/>
<organism evidence="7 8">
    <name type="scientific">Chitinophaga tropicalis</name>
    <dbReference type="NCBI Taxonomy" id="2683588"/>
    <lineage>
        <taxon>Bacteria</taxon>
        <taxon>Pseudomonadati</taxon>
        <taxon>Bacteroidota</taxon>
        <taxon>Chitinophagia</taxon>
        <taxon>Chitinophagales</taxon>
        <taxon>Chitinophagaceae</taxon>
        <taxon>Chitinophaga</taxon>
    </lineage>
</organism>
<dbReference type="InterPro" id="IPR015421">
    <property type="entry name" value="PyrdxlP-dep_Trfase_major"/>
</dbReference>
<dbReference type="InterPro" id="IPR004839">
    <property type="entry name" value="Aminotransferase_I/II_large"/>
</dbReference>
<evidence type="ECO:0000256" key="1">
    <source>
        <dbReference type="ARBA" id="ARBA00005384"/>
    </source>
</evidence>
<evidence type="ECO:0000313" key="8">
    <source>
        <dbReference type="Proteomes" id="UP000461730"/>
    </source>
</evidence>
<proteinExistence type="inferred from homology"/>
<evidence type="ECO:0000256" key="2">
    <source>
        <dbReference type="ARBA" id="ARBA00022898"/>
    </source>
</evidence>
<gene>
    <name evidence="7" type="ORF">GO493_19670</name>
</gene>
<dbReference type="GO" id="GO:0003700">
    <property type="term" value="F:DNA-binding transcription factor activity"/>
    <property type="evidence" value="ECO:0007669"/>
    <property type="project" value="InterPro"/>
</dbReference>
<name>A0A7K1U819_9BACT</name>
<keyword evidence="5" id="KW-0804">Transcription</keyword>
<dbReference type="Gene3D" id="3.40.640.10">
    <property type="entry name" value="Type I PLP-dependent aspartate aminotransferase-like (Major domain)"/>
    <property type="match status" value="1"/>
</dbReference>
<protein>
    <submittedName>
        <fullName evidence="7">Aminotransferase class I/II-fold pyridoxal phosphate-dependent enzyme</fullName>
    </submittedName>
</protein>
<dbReference type="CDD" id="cd00609">
    <property type="entry name" value="AAT_like"/>
    <property type="match status" value="1"/>
</dbReference>
<dbReference type="RefSeq" id="WP_157307947.1">
    <property type="nucleotide sequence ID" value="NZ_WRXN01000009.1"/>
</dbReference>
<dbReference type="InterPro" id="IPR051446">
    <property type="entry name" value="HTH_trans_reg/aminotransferase"/>
</dbReference>
<keyword evidence="4" id="KW-0238">DNA-binding</keyword>
<dbReference type="GO" id="GO:0030170">
    <property type="term" value="F:pyridoxal phosphate binding"/>
    <property type="evidence" value="ECO:0007669"/>
    <property type="project" value="InterPro"/>
</dbReference>
<comment type="caution">
    <text evidence="7">The sequence shown here is derived from an EMBL/GenBank/DDBJ whole genome shotgun (WGS) entry which is preliminary data.</text>
</comment>
<dbReference type="InterPro" id="IPR036390">
    <property type="entry name" value="WH_DNA-bd_sf"/>
</dbReference>
<dbReference type="Proteomes" id="UP000461730">
    <property type="component" value="Unassembled WGS sequence"/>
</dbReference>
<dbReference type="InterPro" id="IPR000524">
    <property type="entry name" value="Tscrpt_reg_HTH_GntR"/>
</dbReference>
<evidence type="ECO:0000259" key="6">
    <source>
        <dbReference type="PROSITE" id="PS50949"/>
    </source>
</evidence>
<keyword evidence="7" id="KW-0808">Transferase</keyword>
<evidence type="ECO:0000256" key="3">
    <source>
        <dbReference type="ARBA" id="ARBA00023015"/>
    </source>
</evidence>
<dbReference type="PANTHER" id="PTHR46577">
    <property type="entry name" value="HTH-TYPE TRANSCRIPTIONAL REGULATORY PROTEIN GABR"/>
    <property type="match status" value="1"/>
</dbReference>
<reference evidence="7 8" key="1">
    <citation type="submission" date="2019-12" db="EMBL/GenBank/DDBJ databases">
        <title>Chitinophaga sp. strain ysch24 (GDMCC 1.1355), whole genome shotgun sequence.</title>
        <authorList>
            <person name="Zhang X."/>
        </authorList>
    </citation>
    <scope>NUCLEOTIDE SEQUENCE [LARGE SCALE GENOMIC DNA]</scope>
    <source>
        <strain evidence="8">ysch24</strain>
    </source>
</reference>
<dbReference type="SUPFAM" id="SSF53383">
    <property type="entry name" value="PLP-dependent transferases"/>
    <property type="match status" value="1"/>
</dbReference>
<dbReference type="EMBL" id="WRXN01000009">
    <property type="protein sequence ID" value="MVT10501.1"/>
    <property type="molecule type" value="Genomic_DNA"/>
</dbReference>
<feature type="domain" description="HTH gntR-type" evidence="6">
    <location>
        <begin position="16"/>
        <end position="84"/>
    </location>
</feature>
<dbReference type="GO" id="GO:0008483">
    <property type="term" value="F:transaminase activity"/>
    <property type="evidence" value="ECO:0007669"/>
    <property type="project" value="UniProtKB-KW"/>
</dbReference>
<dbReference type="Pfam" id="PF00392">
    <property type="entry name" value="GntR"/>
    <property type="match status" value="1"/>
</dbReference>
<comment type="similarity">
    <text evidence="1">In the C-terminal section; belongs to the class-I pyridoxal-phosphate-dependent aminotransferase family.</text>
</comment>
<dbReference type="CDD" id="cd07377">
    <property type="entry name" value="WHTH_GntR"/>
    <property type="match status" value="1"/>
</dbReference>
<keyword evidence="3" id="KW-0805">Transcription regulation</keyword>
<dbReference type="InterPro" id="IPR036388">
    <property type="entry name" value="WH-like_DNA-bd_sf"/>
</dbReference>
<accession>A0A7K1U819</accession>
<evidence type="ECO:0000256" key="5">
    <source>
        <dbReference type="ARBA" id="ARBA00023163"/>
    </source>
</evidence>
<sequence>MQLIKELVTVDHHSDTPVYLQITNAFIQNIRKGRLRKGLKLPGSREAAELLGINRMTMVAAYQELDAQGWIEMLPRKGTFVRSDLPLLTPAKISGESRIATLPSGTAFSYDEKRIVPAPLHDFLPSGALVLNDGFPDPRLMPIDELMRTMRSLSRLPANRKYLMYGGAQGTEALREKLAAFLADTRGLPVTKNNILITRGAQMGIYLAASIIVSPGEDIIVGTPGYFSGNLTFQQVGARINAVPVDEEGMNIEAVEKLCKKKKIRLVYVIPHHHNPTTVMLTPERRLRLLQLAAKYKFAIIEDDYDYDFHYSSKPMMPMASLDGNGSVVYIGTLTKTLAPAIRIGFIVAPENFIRTATYLRKHIDTQGDSLMENAIAQLYSDGTISRYIKRSVKIYKERRDHFCSLLHNELGEHISFRVPDGGMSVWTKFMTANLPEVAVKAAKKGLIMSDGTKHNSPAVQYNAARLGFASLNEKELEQAVRILKGIL</sequence>
<dbReference type="SUPFAM" id="SSF46785">
    <property type="entry name" value="Winged helix' DNA-binding domain"/>
    <property type="match status" value="1"/>
</dbReference>
<dbReference type="PROSITE" id="PS50949">
    <property type="entry name" value="HTH_GNTR"/>
    <property type="match status" value="1"/>
</dbReference>
<keyword evidence="2" id="KW-0663">Pyridoxal phosphate</keyword>
<evidence type="ECO:0000256" key="4">
    <source>
        <dbReference type="ARBA" id="ARBA00023125"/>
    </source>
</evidence>
<keyword evidence="8" id="KW-1185">Reference proteome</keyword>
<evidence type="ECO:0000313" key="7">
    <source>
        <dbReference type="EMBL" id="MVT10501.1"/>
    </source>
</evidence>
<dbReference type="Pfam" id="PF00155">
    <property type="entry name" value="Aminotran_1_2"/>
    <property type="match status" value="1"/>
</dbReference>